<dbReference type="InterPro" id="IPR039426">
    <property type="entry name" value="TonB-dep_rcpt-like"/>
</dbReference>
<keyword evidence="5 10" id="KW-0812">Transmembrane</keyword>
<dbReference type="AlphaFoldDB" id="A0A2X0SEH7"/>
<evidence type="ECO:0000256" key="2">
    <source>
        <dbReference type="ARBA" id="ARBA00009810"/>
    </source>
</evidence>
<accession>A0A2X0SEH7</accession>
<evidence type="ECO:0000259" key="14">
    <source>
        <dbReference type="Pfam" id="PF07715"/>
    </source>
</evidence>
<evidence type="ECO:0000256" key="6">
    <source>
        <dbReference type="ARBA" id="ARBA00023077"/>
    </source>
</evidence>
<dbReference type="Gene3D" id="2.170.130.10">
    <property type="entry name" value="TonB-dependent receptor, plug domain"/>
    <property type="match status" value="1"/>
</dbReference>
<comment type="similarity">
    <text evidence="2 10 11">Belongs to the TonB-dependent receptor family.</text>
</comment>
<dbReference type="GO" id="GO:0038023">
    <property type="term" value="F:signaling receptor activity"/>
    <property type="evidence" value="ECO:0007669"/>
    <property type="project" value="InterPro"/>
</dbReference>
<dbReference type="PROSITE" id="PS52016">
    <property type="entry name" value="TONB_DEPENDENT_REC_3"/>
    <property type="match status" value="1"/>
</dbReference>
<dbReference type="GO" id="GO:0015343">
    <property type="term" value="F:siderophore-iron transmembrane transporter activity"/>
    <property type="evidence" value="ECO:0007669"/>
    <property type="project" value="InterPro"/>
</dbReference>
<dbReference type="GO" id="GO:0015891">
    <property type="term" value="P:siderophore transport"/>
    <property type="evidence" value="ECO:0007669"/>
    <property type="project" value="InterPro"/>
</dbReference>
<evidence type="ECO:0000259" key="13">
    <source>
        <dbReference type="Pfam" id="PF00593"/>
    </source>
</evidence>
<dbReference type="CDD" id="cd01347">
    <property type="entry name" value="ligand_gated_channel"/>
    <property type="match status" value="1"/>
</dbReference>
<evidence type="ECO:0000256" key="9">
    <source>
        <dbReference type="ARBA" id="ARBA00023237"/>
    </source>
</evidence>
<feature type="region of interest" description="Disordered" evidence="12">
    <location>
        <begin position="33"/>
        <end position="53"/>
    </location>
</feature>
<evidence type="ECO:0000256" key="7">
    <source>
        <dbReference type="ARBA" id="ARBA00023136"/>
    </source>
</evidence>
<comment type="subcellular location">
    <subcellularLocation>
        <location evidence="1 10">Cell outer membrane</location>
        <topology evidence="1 10">Multi-pass membrane protein</topology>
    </subcellularLocation>
</comment>
<keyword evidence="8 15" id="KW-0675">Receptor</keyword>
<evidence type="ECO:0000256" key="3">
    <source>
        <dbReference type="ARBA" id="ARBA00022448"/>
    </source>
</evidence>
<evidence type="ECO:0000256" key="12">
    <source>
        <dbReference type="SAM" id="MobiDB-lite"/>
    </source>
</evidence>
<evidence type="ECO:0000256" key="1">
    <source>
        <dbReference type="ARBA" id="ARBA00004571"/>
    </source>
</evidence>
<keyword evidence="7 10" id="KW-0472">Membrane</keyword>
<dbReference type="EMBL" id="LS423452">
    <property type="protein sequence ID" value="SPS05781.1"/>
    <property type="molecule type" value="Genomic_DNA"/>
</dbReference>
<dbReference type="InterPro" id="IPR037066">
    <property type="entry name" value="Plug_dom_sf"/>
</dbReference>
<dbReference type="InterPro" id="IPR012910">
    <property type="entry name" value="Plug_dom"/>
</dbReference>
<organism evidence="15">
    <name type="scientific">Candidatus Nitrotoga fabula</name>
    <dbReference type="NCBI Taxonomy" id="2182327"/>
    <lineage>
        <taxon>Bacteria</taxon>
        <taxon>Pseudomonadati</taxon>
        <taxon>Pseudomonadota</taxon>
        <taxon>Betaproteobacteria</taxon>
        <taxon>Nitrosomonadales</taxon>
        <taxon>Gallionellaceae</taxon>
        <taxon>Candidatus Nitrotoga</taxon>
    </lineage>
</organism>
<reference evidence="15" key="1">
    <citation type="submission" date="2018-05" db="EMBL/GenBank/DDBJ databases">
        <authorList>
            <person name="Lanie J.A."/>
            <person name="Ng W.-L."/>
            <person name="Kazmierczak K.M."/>
            <person name="Andrzejewski T.M."/>
            <person name="Davidsen T.M."/>
            <person name="Wayne K.J."/>
            <person name="Tettelin H."/>
            <person name="Glass J.I."/>
            <person name="Rusch D."/>
            <person name="Podicherti R."/>
            <person name="Tsui H.-C.T."/>
            <person name="Winkler M.E."/>
        </authorList>
    </citation>
    <scope>NUCLEOTIDE SEQUENCE</scope>
    <source>
        <strain evidence="15">KNB</strain>
    </source>
</reference>
<keyword evidence="4 10" id="KW-1134">Transmembrane beta strand</keyword>
<keyword evidence="6 11" id="KW-0798">TonB box</keyword>
<evidence type="ECO:0000256" key="8">
    <source>
        <dbReference type="ARBA" id="ARBA00023170"/>
    </source>
</evidence>
<dbReference type="Pfam" id="PF07715">
    <property type="entry name" value="Plug"/>
    <property type="match status" value="1"/>
</dbReference>
<evidence type="ECO:0000256" key="4">
    <source>
        <dbReference type="ARBA" id="ARBA00022452"/>
    </source>
</evidence>
<name>A0A2X0SEH7_9PROT</name>
<dbReference type="PANTHER" id="PTHR30442">
    <property type="entry name" value="IRON III DICITRATE TRANSPORT PROTEIN FECA"/>
    <property type="match status" value="1"/>
</dbReference>
<dbReference type="InterPro" id="IPR010105">
    <property type="entry name" value="TonB_sidphr_rcpt"/>
</dbReference>
<dbReference type="GO" id="GO:0009279">
    <property type="term" value="C:cell outer membrane"/>
    <property type="evidence" value="ECO:0007669"/>
    <property type="project" value="UniProtKB-SubCell"/>
</dbReference>
<dbReference type="Gene3D" id="2.40.170.20">
    <property type="entry name" value="TonB-dependent receptor, beta-barrel domain"/>
    <property type="match status" value="1"/>
</dbReference>
<dbReference type="InterPro" id="IPR036942">
    <property type="entry name" value="Beta-barrel_TonB_sf"/>
</dbReference>
<dbReference type="PANTHER" id="PTHR30442:SF0">
    <property type="entry name" value="FE(3+) DICITRATE TRANSPORT PROTEIN FECA"/>
    <property type="match status" value="1"/>
</dbReference>
<keyword evidence="9 10" id="KW-0998">Cell outer membrane</keyword>
<protein>
    <submittedName>
        <fullName evidence="15">Putative TonB-dependent siderophore receptor</fullName>
    </submittedName>
</protein>
<dbReference type="NCBIfam" id="TIGR01783">
    <property type="entry name" value="TonB-siderophor"/>
    <property type="match status" value="1"/>
</dbReference>
<dbReference type="Pfam" id="PF00593">
    <property type="entry name" value="TonB_dep_Rec_b-barrel"/>
    <property type="match status" value="1"/>
</dbReference>
<evidence type="ECO:0000313" key="15">
    <source>
        <dbReference type="EMBL" id="SPS05781.1"/>
    </source>
</evidence>
<dbReference type="InterPro" id="IPR000531">
    <property type="entry name" value="Beta-barrel_TonB"/>
</dbReference>
<dbReference type="SUPFAM" id="SSF56935">
    <property type="entry name" value="Porins"/>
    <property type="match status" value="1"/>
</dbReference>
<evidence type="ECO:0000256" key="5">
    <source>
        <dbReference type="ARBA" id="ARBA00022692"/>
    </source>
</evidence>
<feature type="domain" description="TonB-dependent receptor plug" evidence="14">
    <location>
        <begin position="73"/>
        <end position="183"/>
    </location>
</feature>
<gene>
    <name evidence="15" type="ORF">NITFAB_1371</name>
</gene>
<proteinExistence type="inferred from homology"/>
<evidence type="ECO:0000256" key="11">
    <source>
        <dbReference type="RuleBase" id="RU003357"/>
    </source>
</evidence>
<keyword evidence="3 10" id="KW-0813">Transport</keyword>
<evidence type="ECO:0000256" key="10">
    <source>
        <dbReference type="PROSITE-ProRule" id="PRU01360"/>
    </source>
</evidence>
<sequence length="705" mass="78835">MRANFQRAVHTAIKLVFVSNAVLYSVSGLAEQAGSEKNVSRQDQPRQDEPEKTLEEVAVSADWLGPATPKTAKKHPGARSVITHQQISESGSRTVEDVLRTVPGVRVMDESGVGFLPNIGIRGLNPLRSEQVLMLVDGIPITLAPYGQTGLSLFPLTMNSIESVDVARGGVAVHYGPNNVGGVINFVTKRIPQKPSMTFKETLSVFSGGNFLADTYLRTGGFVNEKLGLQLQANILNGQTAREHSRTEVGNLMLDSHWLVTDRSEVKAGLQYYKTQNQLPGALTPKSYERDRNQSTRPLDYFNGDTVRGNLTYNHFFDSGAEFSWINFGHRSSREFRFGNSTNADIPSTNEQSAPRDFKVYGTEPRFTFHLNSGIRQKISLGARYMREEVDYLVDSRSLATGAYNVTRNWRFENDAYAFYLSDTFMLLDNKLKITPGIRHEQVDLYYRNNLTGAQTSNPAKDWLPGLDIGYQASSNVFLFANTHKSMRPVQFTQITFSADLASERAQNYEAGIRWAPSANIDTTITGFRFDFDNKLEFVNQLVGFRNLGKARHQGIETEFAWRPEPVPGLELATAYTFVNTEQLSGQFMGKELPMAPHHQLSQRVNYRSGNWNWNLNGLYQSDSFSDGANTVTENASGSIGPIPSFTVWNAQVTHKSRWNKKTITTSLGINNLFDKDYYFRGVDYSQGRLPSPGRSAILAIQLDI</sequence>
<feature type="domain" description="TonB-dependent receptor-like beta-barrel" evidence="13">
    <location>
        <begin position="267"/>
        <end position="673"/>
    </location>
</feature>
<feature type="compositionally biased region" description="Basic and acidic residues" evidence="12">
    <location>
        <begin position="38"/>
        <end position="53"/>
    </location>
</feature>